<dbReference type="AlphaFoldDB" id="A0AAD7SET2"/>
<accession>A0AAD7SET2</accession>
<gene>
    <name evidence="1" type="ORF">AAFF_G00387520</name>
</gene>
<protein>
    <submittedName>
        <fullName evidence="1">Uncharacterized protein</fullName>
    </submittedName>
</protein>
<evidence type="ECO:0000313" key="2">
    <source>
        <dbReference type="Proteomes" id="UP001221898"/>
    </source>
</evidence>
<evidence type="ECO:0000313" key="1">
    <source>
        <dbReference type="EMBL" id="KAJ8401170.1"/>
    </source>
</evidence>
<proteinExistence type="predicted"/>
<reference evidence="1" key="1">
    <citation type="journal article" date="2023" name="Science">
        <title>Genome structures resolve the early diversification of teleost fishes.</title>
        <authorList>
            <person name="Parey E."/>
            <person name="Louis A."/>
            <person name="Montfort J."/>
            <person name="Bouchez O."/>
            <person name="Roques C."/>
            <person name="Iampietro C."/>
            <person name="Lluch J."/>
            <person name="Castinel A."/>
            <person name="Donnadieu C."/>
            <person name="Desvignes T."/>
            <person name="Floi Bucao C."/>
            <person name="Jouanno E."/>
            <person name="Wen M."/>
            <person name="Mejri S."/>
            <person name="Dirks R."/>
            <person name="Jansen H."/>
            <person name="Henkel C."/>
            <person name="Chen W.J."/>
            <person name="Zahm M."/>
            <person name="Cabau C."/>
            <person name="Klopp C."/>
            <person name="Thompson A.W."/>
            <person name="Robinson-Rechavi M."/>
            <person name="Braasch I."/>
            <person name="Lecointre G."/>
            <person name="Bobe J."/>
            <person name="Postlethwait J.H."/>
            <person name="Berthelot C."/>
            <person name="Roest Crollius H."/>
            <person name="Guiguen Y."/>
        </authorList>
    </citation>
    <scope>NUCLEOTIDE SEQUENCE</scope>
    <source>
        <strain evidence="1">NC1722</strain>
    </source>
</reference>
<organism evidence="1 2">
    <name type="scientific">Aldrovandia affinis</name>
    <dbReference type="NCBI Taxonomy" id="143900"/>
    <lineage>
        <taxon>Eukaryota</taxon>
        <taxon>Metazoa</taxon>
        <taxon>Chordata</taxon>
        <taxon>Craniata</taxon>
        <taxon>Vertebrata</taxon>
        <taxon>Euteleostomi</taxon>
        <taxon>Actinopterygii</taxon>
        <taxon>Neopterygii</taxon>
        <taxon>Teleostei</taxon>
        <taxon>Notacanthiformes</taxon>
        <taxon>Halosauridae</taxon>
        <taxon>Aldrovandia</taxon>
    </lineage>
</organism>
<name>A0AAD7SET2_9TELE</name>
<comment type="caution">
    <text evidence="1">The sequence shown here is derived from an EMBL/GenBank/DDBJ whole genome shotgun (WGS) entry which is preliminary data.</text>
</comment>
<dbReference type="EMBL" id="JAINUG010000072">
    <property type="protein sequence ID" value="KAJ8401170.1"/>
    <property type="molecule type" value="Genomic_DNA"/>
</dbReference>
<dbReference type="Proteomes" id="UP001221898">
    <property type="component" value="Unassembled WGS sequence"/>
</dbReference>
<keyword evidence="2" id="KW-1185">Reference proteome</keyword>
<sequence>MSASLPRGEITARQDVHVAQDARVGAARLLQNARKQPFHMLPFFSDQAPRTHIIKYSIFVQGSVHLGSYEPRSRGCRMTNEGDW</sequence>